<organism evidence="1 2">
    <name type="scientific">Leucogyrophana mollusca</name>
    <dbReference type="NCBI Taxonomy" id="85980"/>
    <lineage>
        <taxon>Eukaryota</taxon>
        <taxon>Fungi</taxon>
        <taxon>Dikarya</taxon>
        <taxon>Basidiomycota</taxon>
        <taxon>Agaricomycotina</taxon>
        <taxon>Agaricomycetes</taxon>
        <taxon>Agaricomycetidae</taxon>
        <taxon>Boletales</taxon>
        <taxon>Boletales incertae sedis</taxon>
        <taxon>Leucogyrophana</taxon>
    </lineage>
</organism>
<accession>A0ACB8BK32</accession>
<reference evidence="1" key="1">
    <citation type="journal article" date="2021" name="New Phytol.">
        <title>Evolutionary innovations through gain and loss of genes in the ectomycorrhizal Boletales.</title>
        <authorList>
            <person name="Wu G."/>
            <person name="Miyauchi S."/>
            <person name="Morin E."/>
            <person name="Kuo A."/>
            <person name="Drula E."/>
            <person name="Varga T."/>
            <person name="Kohler A."/>
            <person name="Feng B."/>
            <person name="Cao Y."/>
            <person name="Lipzen A."/>
            <person name="Daum C."/>
            <person name="Hundley H."/>
            <person name="Pangilinan J."/>
            <person name="Johnson J."/>
            <person name="Barry K."/>
            <person name="LaButti K."/>
            <person name="Ng V."/>
            <person name="Ahrendt S."/>
            <person name="Min B."/>
            <person name="Choi I.G."/>
            <person name="Park H."/>
            <person name="Plett J.M."/>
            <person name="Magnuson J."/>
            <person name="Spatafora J.W."/>
            <person name="Nagy L.G."/>
            <person name="Henrissat B."/>
            <person name="Grigoriev I.V."/>
            <person name="Yang Z.L."/>
            <person name="Xu J."/>
            <person name="Martin F.M."/>
        </authorList>
    </citation>
    <scope>NUCLEOTIDE SEQUENCE</scope>
    <source>
        <strain evidence="1">KUC20120723A-06</strain>
    </source>
</reference>
<evidence type="ECO:0000313" key="2">
    <source>
        <dbReference type="Proteomes" id="UP000790709"/>
    </source>
</evidence>
<keyword evidence="2" id="KW-1185">Reference proteome</keyword>
<name>A0ACB8BK32_9AGAM</name>
<gene>
    <name evidence="1" type="ORF">BV22DRAFT_1119402</name>
</gene>
<comment type="caution">
    <text evidence="1">The sequence shown here is derived from an EMBL/GenBank/DDBJ whole genome shotgun (WGS) entry which is preliminary data.</text>
</comment>
<sequence length="82" mass="9060">MLFFSFPYVSMALTLALYLASLSTEHHRKSGLPVEVVGNTTAFERSYIGGLTHYTVAEPTTAYDGTYKPGKYVVEISMLLCC</sequence>
<dbReference type="EMBL" id="MU266397">
    <property type="protein sequence ID" value="KAH7925700.1"/>
    <property type="molecule type" value="Genomic_DNA"/>
</dbReference>
<evidence type="ECO:0000313" key="1">
    <source>
        <dbReference type="EMBL" id="KAH7925700.1"/>
    </source>
</evidence>
<dbReference type="Proteomes" id="UP000790709">
    <property type="component" value="Unassembled WGS sequence"/>
</dbReference>
<proteinExistence type="predicted"/>
<protein>
    <submittedName>
        <fullName evidence="1">Uncharacterized protein</fullName>
    </submittedName>
</protein>